<dbReference type="CDD" id="cd00156">
    <property type="entry name" value="REC"/>
    <property type="match status" value="1"/>
</dbReference>
<evidence type="ECO:0000256" key="10">
    <source>
        <dbReference type="SAM" id="Phobius"/>
    </source>
</evidence>
<dbReference type="EMBL" id="CAMXCT020000001">
    <property type="protein sequence ID" value="CAL1125264.1"/>
    <property type="molecule type" value="Genomic_DNA"/>
</dbReference>
<dbReference type="InterPro" id="IPR012902">
    <property type="entry name" value="N_methyl_site"/>
</dbReference>
<dbReference type="PROSITE" id="PS00662">
    <property type="entry name" value="T2SP_E"/>
    <property type="match status" value="1"/>
</dbReference>
<dbReference type="PANTHER" id="PTHR30258">
    <property type="entry name" value="TYPE II SECRETION SYSTEM PROTEIN GSPE-RELATED"/>
    <property type="match status" value="1"/>
</dbReference>
<organism evidence="12">
    <name type="scientific">Cladocopium goreaui</name>
    <dbReference type="NCBI Taxonomy" id="2562237"/>
    <lineage>
        <taxon>Eukaryota</taxon>
        <taxon>Sar</taxon>
        <taxon>Alveolata</taxon>
        <taxon>Dinophyceae</taxon>
        <taxon>Suessiales</taxon>
        <taxon>Symbiodiniaceae</taxon>
        <taxon>Cladocopium</taxon>
    </lineage>
</organism>
<protein>
    <submittedName>
        <fullName evidence="14">Type II secretion system protein E (T2SS protein E) (General secretion pathway protein E) (Pectic enzyme s secretion protein OutE) (Type II traffic warden ATPase)</fullName>
    </submittedName>
</protein>
<dbReference type="InterPro" id="IPR045584">
    <property type="entry name" value="Pilin-like"/>
</dbReference>
<feature type="transmembrane region" description="Helical" evidence="10">
    <location>
        <begin position="1003"/>
        <end position="1029"/>
    </location>
</feature>
<keyword evidence="3" id="KW-1003">Cell membrane</keyword>
<dbReference type="SUPFAM" id="SSF160246">
    <property type="entry name" value="EspE N-terminal domain-like"/>
    <property type="match status" value="1"/>
</dbReference>
<evidence type="ECO:0000256" key="7">
    <source>
        <dbReference type="ARBA" id="ARBA00022989"/>
    </source>
</evidence>
<evidence type="ECO:0000256" key="4">
    <source>
        <dbReference type="ARBA" id="ARBA00022692"/>
    </source>
</evidence>
<evidence type="ECO:0000313" key="12">
    <source>
        <dbReference type="EMBL" id="CAI3971889.1"/>
    </source>
</evidence>
<keyword evidence="6" id="KW-0067">ATP-binding</keyword>
<feature type="domain" description="Response regulatory" evidence="11">
    <location>
        <begin position="7"/>
        <end position="123"/>
    </location>
</feature>
<feature type="transmembrane region" description="Helical" evidence="10">
    <location>
        <begin position="1220"/>
        <end position="1240"/>
    </location>
</feature>
<evidence type="ECO:0000256" key="2">
    <source>
        <dbReference type="ARBA" id="ARBA00005745"/>
    </source>
</evidence>
<name>A0A9P1BEA6_9DINO</name>
<dbReference type="SUPFAM" id="SSF54523">
    <property type="entry name" value="Pili subunits"/>
    <property type="match status" value="2"/>
</dbReference>
<dbReference type="Pfam" id="PF00072">
    <property type="entry name" value="Response_reg"/>
    <property type="match status" value="1"/>
</dbReference>
<dbReference type="InterPro" id="IPR001482">
    <property type="entry name" value="T2SS/T4SS_dom"/>
</dbReference>
<dbReference type="Gene3D" id="3.40.50.2300">
    <property type="match status" value="1"/>
</dbReference>
<dbReference type="InterPro" id="IPR037257">
    <property type="entry name" value="T2SS_E_N_sf"/>
</dbReference>
<dbReference type="InterPro" id="IPR027417">
    <property type="entry name" value="P-loop_NTPase"/>
</dbReference>
<evidence type="ECO:0000256" key="8">
    <source>
        <dbReference type="ARBA" id="ARBA00023136"/>
    </source>
</evidence>
<dbReference type="GO" id="GO:0016887">
    <property type="term" value="F:ATP hydrolysis activity"/>
    <property type="evidence" value="ECO:0007669"/>
    <property type="project" value="TreeGrafter"/>
</dbReference>
<feature type="transmembrane region" description="Helical" evidence="10">
    <location>
        <begin position="1064"/>
        <end position="1082"/>
    </location>
</feature>
<reference evidence="12" key="1">
    <citation type="submission" date="2022-10" db="EMBL/GenBank/DDBJ databases">
        <authorList>
            <person name="Chen Y."/>
            <person name="Dougan E. K."/>
            <person name="Chan C."/>
            <person name="Rhodes N."/>
            <person name="Thang M."/>
        </authorList>
    </citation>
    <scope>NUCLEOTIDE SEQUENCE</scope>
</reference>
<dbReference type="InterPro" id="IPR011006">
    <property type="entry name" value="CheY-like_superfamily"/>
</dbReference>
<accession>A0A9P1BEA6</accession>
<dbReference type="Pfam" id="PF07963">
    <property type="entry name" value="N_methyl"/>
    <property type="match status" value="1"/>
</dbReference>
<keyword evidence="5" id="KW-0547">Nucleotide-binding</keyword>
<dbReference type="Gene3D" id="1.20.81.30">
    <property type="entry name" value="Type II secretion system (T2SS), domain F"/>
    <property type="match status" value="2"/>
</dbReference>
<keyword evidence="15" id="KW-1185">Reference proteome</keyword>
<evidence type="ECO:0000313" key="13">
    <source>
        <dbReference type="EMBL" id="CAL1125264.1"/>
    </source>
</evidence>
<dbReference type="SUPFAM" id="SSF52172">
    <property type="entry name" value="CheY-like"/>
    <property type="match status" value="1"/>
</dbReference>
<dbReference type="InterPro" id="IPR003593">
    <property type="entry name" value="AAA+_ATPase"/>
</dbReference>
<evidence type="ECO:0000313" key="15">
    <source>
        <dbReference type="Proteomes" id="UP001152797"/>
    </source>
</evidence>
<dbReference type="InterPro" id="IPR042094">
    <property type="entry name" value="T2SS_GspF_sf"/>
</dbReference>
<keyword evidence="7 10" id="KW-1133">Transmembrane helix</keyword>
<proteinExistence type="inferred from homology"/>
<evidence type="ECO:0000256" key="5">
    <source>
        <dbReference type="ARBA" id="ARBA00022741"/>
    </source>
</evidence>
<dbReference type="Pfam" id="PF05157">
    <property type="entry name" value="MshEN"/>
    <property type="match status" value="1"/>
</dbReference>
<reference evidence="13" key="2">
    <citation type="submission" date="2024-04" db="EMBL/GenBank/DDBJ databases">
        <authorList>
            <person name="Chen Y."/>
            <person name="Shah S."/>
            <person name="Dougan E. K."/>
            <person name="Thang M."/>
            <person name="Chan C."/>
        </authorList>
    </citation>
    <scope>NUCLEOTIDE SEQUENCE [LARGE SCALE GENOMIC DNA]</scope>
</reference>
<feature type="transmembrane region" description="Helical" evidence="10">
    <location>
        <begin position="1314"/>
        <end position="1339"/>
    </location>
</feature>
<feature type="transmembrane region" description="Helical" evidence="10">
    <location>
        <begin position="804"/>
        <end position="829"/>
    </location>
</feature>
<dbReference type="PRINTS" id="PR00812">
    <property type="entry name" value="BCTERIALGSPF"/>
</dbReference>
<feature type="transmembrane region" description="Helical" evidence="10">
    <location>
        <begin position="857"/>
        <end position="875"/>
    </location>
</feature>
<dbReference type="EMBL" id="CAMXCT010000001">
    <property type="protein sequence ID" value="CAI3971889.1"/>
    <property type="molecule type" value="Genomic_DNA"/>
</dbReference>
<evidence type="ECO:0000259" key="11">
    <source>
        <dbReference type="PROSITE" id="PS50110"/>
    </source>
</evidence>
<dbReference type="GO" id="GO:0005524">
    <property type="term" value="F:ATP binding"/>
    <property type="evidence" value="ECO:0007669"/>
    <property type="project" value="UniProtKB-KW"/>
</dbReference>
<dbReference type="GO" id="GO:0000160">
    <property type="term" value="P:phosphorelay signal transduction system"/>
    <property type="evidence" value="ECO:0007669"/>
    <property type="project" value="InterPro"/>
</dbReference>
<comment type="subcellular location">
    <subcellularLocation>
        <location evidence="1">Cell membrane</location>
        <topology evidence="1">Multi-pass membrane protein</topology>
    </subcellularLocation>
</comment>
<comment type="similarity">
    <text evidence="2">Belongs to the GSP F family.</text>
</comment>
<evidence type="ECO:0000256" key="3">
    <source>
        <dbReference type="ARBA" id="ARBA00022475"/>
    </source>
</evidence>
<dbReference type="Pfam" id="PF00482">
    <property type="entry name" value="T2SSF"/>
    <property type="match status" value="2"/>
</dbReference>
<evidence type="ECO:0000256" key="6">
    <source>
        <dbReference type="ARBA" id="ARBA00022840"/>
    </source>
</evidence>
<dbReference type="EMBL" id="CAMXCT030000001">
    <property type="protein sequence ID" value="CAL4759201.1"/>
    <property type="molecule type" value="Genomic_DNA"/>
</dbReference>
<dbReference type="PROSITE" id="PS50110">
    <property type="entry name" value="RESPONSE_REGULATORY"/>
    <property type="match status" value="1"/>
</dbReference>
<feature type="modified residue" description="4-aspartylphosphate" evidence="9">
    <location>
        <position position="56"/>
    </location>
</feature>
<dbReference type="InterPro" id="IPR018076">
    <property type="entry name" value="T2SS_GspF_dom"/>
</dbReference>
<dbReference type="InterPro" id="IPR007831">
    <property type="entry name" value="T2SS_GspE_N"/>
</dbReference>
<evidence type="ECO:0000313" key="14">
    <source>
        <dbReference type="EMBL" id="CAL4759201.1"/>
    </source>
</evidence>
<keyword evidence="9" id="KW-0597">Phosphoprotein</keyword>
<dbReference type="Gene3D" id="3.40.50.300">
    <property type="entry name" value="P-loop containing nucleotide triphosphate hydrolases"/>
    <property type="match status" value="1"/>
</dbReference>
<sequence>MRDERPYLMLAEEDDLLAEIISFRLELLGYRVERMKGGQELLEQTRRDLPDLIIVDLFLPDISGFDLINQLSSEPQTDPVPILVFSTDSELESVEKAYAAGADDFLVVPFDPTVMESKVEELLERAQLQSALSNQGNERGLLGAILLRRGLITIDDLGEALAEQFEVPFTRIVPEALNPQVVRMLPEGFARQHRAAAIEITADRLSLAMVAPDDIATISEAELLTGYSVAPYVALDPDVQAALDRGFDDRIVAQQTIVDMKISDLRSQKDLQELDTNEAIEVEDAPPVIRLVRAVLMGAINAGASDIHLEPHKPEMRIRYRIDGELQQVMTIPSHIEEAVVARIKVMSEMDTTENRRPQDGRLTVQDDGGKVNFRVSTIPTVGGEKVVLRLLDEGNQIFDLEKLGFSSRDLKRLQLLIDKPHGMIVVTGPTGSGKTTTMYAVLSRLNEVQRNIVTVEDPVEYRLPGINQVQSDNEFGLGFANALKYIMRQDPDVILLGEIRDHETATTGVQAALTGHLLISTLHTNDAVGTVARLNDLGVDRFKIGGALLGSVAQRLLRGICPECREPAEPNESLLELLGANRDIAADTTFYHGRGCKKCVGTGFAGRLPIFEIMVVTQPLADAIENGVPAAQLREVAIAEGMVELRSAGLEQAIAGRTTLEEVYYKTATGVFHWLAKLHSIKIGGSGDGPEHLRVPQRDLAYIIGNLSVLVGNGVALPRALTTLEEERSLRKYSDLLSAIRRKIEAGESFSAALQGFPSVFSDLMVHQIRVGERSGTMAHTLERVATQLERSNQLRSLIIKRLSYPGVVLFAGTGVVIFMLAFIIPVFQETYDKAKIPLPFITQSMIVGSDLMVEYGWMVLVALVACFVLWQQVRHVPKVARWFDGFILRIPLVGEWFRDIAVHQFIQVLGTMLESGFKVADALAISAGSVKNAEVRAAVEDLKTAVNRGERLSRELEAHENLFPPIVSQLVIIGESTGKLADTTTQVEVHLQRQIEKRTDLMVGTIEPVLTIGMAVAIGIILLAIYLPMFDMINVVGRAGGLCGGQRTLVRPPAAGLSQLELLGVVTILAVLATIVVGSFSGADNDLRTQACYVNKGDIEVQAGLWFRDNGSWPASDLSDIARSVEYFPDGVPTCPVDGSPYELDPSTHRVIVNEHTAATLNSAIERFYVDNGKWPSALADMVPTYLPDGVPTNPVDDSAYTIDPKTNRITGPRRDGFSLLEILAVVVILGIIAALIVPRTSFTSDAARERVGSGLPSRWSAGASCWNVRLRDRQATPSRAAVKHFMKTRCGKQPSGDSSASFRPAFNMVELVAVLALLGLMAFVTATFTTGTLGNLGAKVEARRLSLDLAQARRRAIATGDNHLLQFTMAGSTAIAYQIMLRLDDNSLVAVDDVYVFSDEVTVTPRAATAEFDFEGSALGSYAFRLNGPNRSYGIAVNALTGTVSASERSELSRDFAPMNGIEESPRMISR</sequence>
<keyword evidence="4 10" id="KW-0812">Transmembrane</keyword>
<dbReference type="NCBIfam" id="TIGR02532">
    <property type="entry name" value="IV_pilin_GFxxxE"/>
    <property type="match status" value="1"/>
</dbReference>
<dbReference type="SUPFAM" id="SSF52540">
    <property type="entry name" value="P-loop containing nucleoside triphosphate hydrolases"/>
    <property type="match status" value="1"/>
</dbReference>
<dbReference type="SMART" id="SM00382">
    <property type="entry name" value="AAA"/>
    <property type="match status" value="1"/>
</dbReference>
<dbReference type="CDD" id="cd01129">
    <property type="entry name" value="PulE-GspE-like"/>
    <property type="match status" value="1"/>
</dbReference>
<dbReference type="Proteomes" id="UP001152797">
    <property type="component" value="Unassembled WGS sequence"/>
</dbReference>
<dbReference type="InterPro" id="IPR001789">
    <property type="entry name" value="Sig_transdc_resp-reg_receiver"/>
</dbReference>
<keyword evidence="8 10" id="KW-0472">Membrane</keyword>
<dbReference type="Gene3D" id="3.30.300.160">
    <property type="entry name" value="Type II secretion system, protein E, N-terminal domain"/>
    <property type="match status" value="1"/>
</dbReference>
<comment type="caution">
    <text evidence="12">The sequence shown here is derived from an EMBL/GenBank/DDBJ whole genome shotgun (WGS) entry which is preliminary data.</text>
</comment>
<dbReference type="OrthoDB" id="439827at2759"/>
<evidence type="ECO:0000256" key="9">
    <source>
        <dbReference type="PROSITE-ProRule" id="PRU00169"/>
    </source>
</evidence>
<evidence type="ECO:0000256" key="1">
    <source>
        <dbReference type="ARBA" id="ARBA00004651"/>
    </source>
</evidence>
<dbReference type="PANTHER" id="PTHR30258:SF1">
    <property type="entry name" value="PROTEIN TRANSPORT PROTEIN HOFB HOMOLOG"/>
    <property type="match status" value="1"/>
</dbReference>
<feature type="transmembrane region" description="Helical" evidence="10">
    <location>
        <begin position="701"/>
        <end position="722"/>
    </location>
</feature>
<dbReference type="FunFam" id="3.40.50.300:FF:000398">
    <property type="entry name" value="Type IV pilus assembly ATPase PilB"/>
    <property type="match status" value="1"/>
</dbReference>
<gene>
    <name evidence="12" type="ORF">C1SCF055_LOCUS479</name>
</gene>
<dbReference type="Pfam" id="PF00437">
    <property type="entry name" value="T2SSE"/>
    <property type="match status" value="1"/>
</dbReference>
<dbReference type="Gene3D" id="3.30.450.90">
    <property type="match status" value="1"/>
</dbReference>
<dbReference type="SMART" id="SM00448">
    <property type="entry name" value="REC"/>
    <property type="match status" value="1"/>
</dbReference>
<dbReference type="InterPro" id="IPR003004">
    <property type="entry name" value="GspF/PilC"/>
</dbReference>
<dbReference type="GO" id="GO:0005886">
    <property type="term" value="C:plasma membrane"/>
    <property type="evidence" value="ECO:0007669"/>
    <property type="project" value="UniProtKB-SubCell"/>
</dbReference>